<organism evidence="9 10">
    <name type="scientific">Streptosporangium saharense</name>
    <dbReference type="NCBI Taxonomy" id="1706840"/>
    <lineage>
        <taxon>Bacteria</taxon>
        <taxon>Bacillati</taxon>
        <taxon>Actinomycetota</taxon>
        <taxon>Actinomycetes</taxon>
        <taxon>Streptosporangiales</taxon>
        <taxon>Streptosporangiaceae</taxon>
        <taxon>Streptosporangium</taxon>
    </lineage>
</organism>
<accession>A0A7W7QGW4</accession>
<protein>
    <recommendedName>
        <fullName evidence="8">Peptidase M48 domain-containing protein</fullName>
    </recommendedName>
</protein>
<keyword evidence="7" id="KW-1133">Transmembrane helix</keyword>
<dbReference type="InterPro" id="IPR001915">
    <property type="entry name" value="Peptidase_M48"/>
</dbReference>
<comment type="cofactor">
    <cofactor evidence="6">
        <name>Zn(2+)</name>
        <dbReference type="ChEBI" id="CHEBI:29105"/>
    </cofactor>
    <text evidence="6">Binds 1 zinc ion per subunit.</text>
</comment>
<keyword evidence="10" id="KW-1185">Reference proteome</keyword>
<proteinExistence type="inferred from homology"/>
<gene>
    <name evidence="9" type="ORF">FHS44_000410</name>
</gene>
<evidence type="ECO:0000256" key="4">
    <source>
        <dbReference type="ARBA" id="ARBA00022833"/>
    </source>
</evidence>
<evidence type="ECO:0000256" key="6">
    <source>
        <dbReference type="RuleBase" id="RU003983"/>
    </source>
</evidence>
<evidence type="ECO:0000256" key="1">
    <source>
        <dbReference type="ARBA" id="ARBA00022670"/>
    </source>
</evidence>
<dbReference type="RefSeq" id="WP_184712126.1">
    <property type="nucleotide sequence ID" value="NZ_JACHJP010000001.1"/>
</dbReference>
<dbReference type="AlphaFoldDB" id="A0A7W7QGW4"/>
<dbReference type="GO" id="GO:0046872">
    <property type="term" value="F:metal ion binding"/>
    <property type="evidence" value="ECO:0007669"/>
    <property type="project" value="UniProtKB-KW"/>
</dbReference>
<evidence type="ECO:0000256" key="3">
    <source>
        <dbReference type="ARBA" id="ARBA00022801"/>
    </source>
</evidence>
<evidence type="ECO:0000313" key="9">
    <source>
        <dbReference type="EMBL" id="MBB4913338.1"/>
    </source>
</evidence>
<sequence>MTTTIPPAAAERIPDELAGLADLAAALRVHTTRPGLLITLDPDLDHNARASVNLCDGTDRIDISPDLLTSGPQPLYGVLAHEIAHHALNHGDGIIRRYRARVVQAALLAGLALNLPSLALLGLVGLMFGVHLADARRSRLEEYDADAYAVRLLDAAGAPGRRIVAAALADLPADPIGYRLGGWMFGGHPTARARRRTLATGRPARRLRWALLWQHTTTPAAARYGLAATHTRETSQ</sequence>
<comment type="caution">
    <text evidence="9">The sequence shown here is derived from an EMBL/GenBank/DDBJ whole genome shotgun (WGS) entry which is preliminary data.</text>
</comment>
<name>A0A7W7QGW4_9ACTN</name>
<feature type="domain" description="Peptidase M48" evidence="8">
    <location>
        <begin position="60"/>
        <end position="198"/>
    </location>
</feature>
<keyword evidence="5 6" id="KW-0482">Metalloprotease</keyword>
<reference evidence="9 10" key="1">
    <citation type="submission" date="2020-08" db="EMBL/GenBank/DDBJ databases">
        <title>Genomic Encyclopedia of Type Strains, Phase III (KMG-III): the genomes of soil and plant-associated and newly described type strains.</title>
        <authorList>
            <person name="Whitman W."/>
        </authorList>
    </citation>
    <scope>NUCLEOTIDE SEQUENCE [LARGE SCALE GENOMIC DNA]</scope>
    <source>
        <strain evidence="9 10">CECT 8840</strain>
    </source>
</reference>
<keyword evidence="4 6" id="KW-0862">Zinc</keyword>
<keyword evidence="7" id="KW-0472">Membrane</keyword>
<comment type="similarity">
    <text evidence="6">Belongs to the peptidase M48 family.</text>
</comment>
<keyword evidence="1 6" id="KW-0645">Protease</keyword>
<keyword evidence="7" id="KW-0812">Transmembrane</keyword>
<evidence type="ECO:0000256" key="5">
    <source>
        <dbReference type="ARBA" id="ARBA00023049"/>
    </source>
</evidence>
<evidence type="ECO:0000313" key="10">
    <source>
        <dbReference type="Proteomes" id="UP000552644"/>
    </source>
</evidence>
<dbReference type="GO" id="GO:0004222">
    <property type="term" value="F:metalloendopeptidase activity"/>
    <property type="evidence" value="ECO:0007669"/>
    <property type="project" value="InterPro"/>
</dbReference>
<evidence type="ECO:0000256" key="7">
    <source>
        <dbReference type="SAM" id="Phobius"/>
    </source>
</evidence>
<evidence type="ECO:0000256" key="2">
    <source>
        <dbReference type="ARBA" id="ARBA00022723"/>
    </source>
</evidence>
<keyword evidence="2" id="KW-0479">Metal-binding</keyword>
<dbReference type="GO" id="GO:0006508">
    <property type="term" value="P:proteolysis"/>
    <property type="evidence" value="ECO:0007669"/>
    <property type="project" value="UniProtKB-KW"/>
</dbReference>
<keyword evidence="3 6" id="KW-0378">Hydrolase</keyword>
<feature type="transmembrane region" description="Helical" evidence="7">
    <location>
        <begin position="105"/>
        <end position="130"/>
    </location>
</feature>
<evidence type="ECO:0000259" key="8">
    <source>
        <dbReference type="Pfam" id="PF01435"/>
    </source>
</evidence>
<dbReference type="EMBL" id="JACHJP010000001">
    <property type="protein sequence ID" value="MBB4913338.1"/>
    <property type="molecule type" value="Genomic_DNA"/>
</dbReference>
<dbReference type="Pfam" id="PF01435">
    <property type="entry name" value="Peptidase_M48"/>
    <property type="match status" value="1"/>
</dbReference>
<dbReference type="Proteomes" id="UP000552644">
    <property type="component" value="Unassembled WGS sequence"/>
</dbReference>